<dbReference type="SUPFAM" id="SSF46689">
    <property type="entry name" value="Homeodomain-like"/>
    <property type="match status" value="2"/>
</dbReference>
<dbReference type="Proteomes" id="UP000377595">
    <property type="component" value="Unassembled WGS sequence"/>
</dbReference>
<proteinExistence type="predicted"/>
<dbReference type="PROSITE" id="PS01124">
    <property type="entry name" value="HTH_ARAC_FAMILY_2"/>
    <property type="match status" value="1"/>
</dbReference>
<feature type="domain" description="HTH araC/xylS-type" evidence="4">
    <location>
        <begin position="1"/>
        <end position="96"/>
    </location>
</feature>
<evidence type="ECO:0000256" key="3">
    <source>
        <dbReference type="ARBA" id="ARBA00023163"/>
    </source>
</evidence>
<dbReference type="PANTHER" id="PTHR43280">
    <property type="entry name" value="ARAC-FAMILY TRANSCRIPTIONAL REGULATOR"/>
    <property type="match status" value="1"/>
</dbReference>
<evidence type="ECO:0000259" key="4">
    <source>
        <dbReference type="PROSITE" id="PS01124"/>
    </source>
</evidence>
<evidence type="ECO:0000256" key="2">
    <source>
        <dbReference type="ARBA" id="ARBA00023125"/>
    </source>
</evidence>
<dbReference type="InterPro" id="IPR009057">
    <property type="entry name" value="Homeodomain-like_sf"/>
</dbReference>
<reference evidence="5 6" key="1">
    <citation type="submission" date="2019-10" db="EMBL/GenBank/DDBJ databases">
        <title>Whole genome shotgun sequence of Acrocarpospora pleiomorpha NBRC 16267.</title>
        <authorList>
            <person name="Ichikawa N."/>
            <person name="Kimura A."/>
            <person name="Kitahashi Y."/>
            <person name="Komaki H."/>
            <person name="Oguchi A."/>
        </authorList>
    </citation>
    <scope>NUCLEOTIDE SEQUENCE [LARGE SCALE GENOMIC DNA]</scope>
    <source>
        <strain evidence="5 6">NBRC 16267</strain>
    </source>
</reference>
<gene>
    <name evidence="5" type="ORF">Aple_012470</name>
</gene>
<comment type="caution">
    <text evidence="5">The sequence shown here is derived from an EMBL/GenBank/DDBJ whole genome shotgun (WGS) entry which is preliminary data.</text>
</comment>
<dbReference type="InterPro" id="IPR018060">
    <property type="entry name" value="HTH_AraC"/>
</dbReference>
<accession>A0A5M3XC58</accession>
<evidence type="ECO:0000256" key="1">
    <source>
        <dbReference type="ARBA" id="ARBA00023015"/>
    </source>
</evidence>
<dbReference type="InterPro" id="IPR020449">
    <property type="entry name" value="Tscrpt_reg_AraC-type_HTH"/>
</dbReference>
<protein>
    <recommendedName>
        <fullName evidence="4">HTH araC/xylS-type domain-containing protein</fullName>
    </recommendedName>
</protein>
<sequence length="112" mass="12799">MRVLESSVAHDWTLTELSEHLHLAPGYLVRLFKNETGLPPMAYLTRQRVETAAALLLHTEEPVAHIGESVGWSDQNYFARRFKTHFGLSPTSYRNRFTHNSIELAKPSQRPA</sequence>
<name>A0A5M3XC58_9ACTN</name>
<organism evidence="5 6">
    <name type="scientific">Acrocarpospora pleiomorpha</name>
    <dbReference type="NCBI Taxonomy" id="90975"/>
    <lineage>
        <taxon>Bacteria</taxon>
        <taxon>Bacillati</taxon>
        <taxon>Actinomycetota</taxon>
        <taxon>Actinomycetes</taxon>
        <taxon>Streptosporangiales</taxon>
        <taxon>Streptosporangiaceae</taxon>
        <taxon>Acrocarpospora</taxon>
    </lineage>
</organism>
<dbReference type="PRINTS" id="PR00032">
    <property type="entry name" value="HTHARAC"/>
</dbReference>
<dbReference type="GO" id="GO:0003700">
    <property type="term" value="F:DNA-binding transcription factor activity"/>
    <property type="evidence" value="ECO:0007669"/>
    <property type="project" value="InterPro"/>
</dbReference>
<dbReference type="PANTHER" id="PTHR43280:SF2">
    <property type="entry name" value="HTH-TYPE TRANSCRIPTIONAL REGULATOR EXSA"/>
    <property type="match status" value="1"/>
</dbReference>
<keyword evidence="6" id="KW-1185">Reference proteome</keyword>
<dbReference type="EMBL" id="BLAF01000007">
    <property type="protein sequence ID" value="GES18352.1"/>
    <property type="molecule type" value="Genomic_DNA"/>
</dbReference>
<dbReference type="GO" id="GO:0043565">
    <property type="term" value="F:sequence-specific DNA binding"/>
    <property type="evidence" value="ECO:0007669"/>
    <property type="project" value="InterPro"/>
</dbReference>
<dbReference type="Gene3D" id="1.10.10.60">
    <property type="entry name" value="Homeodomain-like"/>
    <property type="match status" value="2"/>
</dbReference>
<evidence type="ECO:0000313" key="6">
    <source>
        <dbReference type="Proteomes" id="UP000377595"/>
    </source>
</evidence>
<evidence type="ECO:0000313" key="5">
    <source>
        <dbReference type="EMBL" id="GES18352.1"/>
    </source>
</evidence>
<keyword evidence="1" id="KW-0805">Transcription regulation</keyword>
<keyword evidence="2" id="KW-0238">DNA-binding</keyword>
<dbReference type="AlphaFoldDB" id="A0A5M3XC58"/>
<keyword evidence="3" id="KW-0804">Transcription</keyword>
<dbReference type="Pfam" id="PF12833">
    <property type="entry name" value="HTH_18"/>
    <property type="match status" value="1"/>
</dbReference>
<dbReference type="SMART" id="SM00342">
    <property type="entry name" value="HTH_ARAC"/>
    <property type="match status" value="1"/>
</dbReference>